<dbReference type="PROSITE" id="PS01124">
    <property type="entry name" value="HTH_ARAC_FAMILY_2"/>
    <property type="match status" value="1"/>
</dbReference>
<dbReference type="InterPro" id="IPR050204">
    <property type="entry name" value="AraC_XylS_family_regulators"/>
</dbReference>
<dbReference type="Pfam" id="PF12833">
    <property type="entry name" value="HTH_18"/>
    <property type="match status" value="1"/>
</dbReference>
<dbReference type="PROSITE" id="PS00041">
    <property type="entry name" value="HTH_ARAC_FAMILY_1"/>
    <property type="match status" value="1"/>
</dbReference>
<sequence length="319" mass="34548">MDILDDLLSGVRARGAVFCRSVAEPPWAVRFDAPAPLALGTMLSGEAWLVPDGGRPLPVRQGDIVLTRGGTPFTAGDHPDTPPQIVVLDSERCYATADGPAAPRRDYRLGPRTYGFTADGSDLFVTAEYPMRGDVCERLLSALPELAVVPWQREFAPLLDLLAAEVAREEPGQQIILDRLLDMLLVRALRAWFARPDAAPPAGYRALGDPRIGLALRLLHERPAGPWTVASLAAETGMSRAVFARRFTELVGSPPLAYLTEWRMTLAADLLRERGASVASVARRVGYADGFAFSNAFKRVRGVAPSTVLRARDVDSPAP</sequence>
<dbReference type="Pfam" id="PF12852">
    <property type="entry name" value="Cupin_6"/>
    <property type="match status" value="1"/>
</dbReference>
<organism evidence="5 6">
    <name type="scientific">Actinomadura graeca</name>
    <dbReference type="NCBI Taxonomy" id="2750812"/>
    <lineage>
        <taxon>Bacteria</taxon>
        <taxon>Bacillati</taxon>
        <taxon>Actinomycetota</taxon>
        <taxon>Actinomycetes</taxon>
        <taxon>Streptosporangiales</taxon>
        <taxon>Thermomonosporaceae</taxon>
        <taxon>Actinomadura</taxon>
    </lineage>
</organism>
<dbReference type="PANTHER" id="PTHR46796:SF13">
    <property type="entry name" value="HTH-TYPE TRANSCRIPTIONAL ACTIVATOR RHAS"/>
    <property type="match status" value="1"/>
</dbReference>
<name>A0ABX8R6F5_9ACTN</name>
<dbReference type="InterPro" id="IPR018062">
    <property type="entry name" value="HTH_AraC-typ_CS"/>
</dbReference>
<evidence type="ECO:0000256" key="3">
    <source>
        <dbReference type="ARBA" id="ARBA00023163"/>
    </source>
</evidence>
<keyword evidence="3" id="KW-0804">Transcription</keyword>
<protein>
    <submittedName>
        <fullName evidence="5">AraC family transcriptional regulator</fullName>
    </submittedName>
</protein>
<keyword evidence="6" id="KW-1185">Reference proteome</keyword>
<feature type="domain" description="HTH araC/xylS-type" evidence="4">
    <location>
        <begin position="213"/>
        <end position="311"/>
    </location>
</feature>
<evidence type="ECO:0000259" key="4">
    <source>
        <dbReference type="PROSITE" id="PS01124"/>
    </source>
</evidence>
<dbReference type="Gene3D" id="1.10.10.60">
    <property type="entry name" value="Homeodomain-like"/>
    <property type="match status" value="2"/>
</dbReference>
<reference evidence="5" key="1">
    <citation type="submission" date="2020-07" db="EMBL/GenBank/DDBJ databases">
        <authorList>
            <person name="Tarantini F.S."/>
            <person name="Hong K.W."/>
            <person name="Chan K.G."/>
        </authorList>
    </citation>
    <scope>NUCLEOTIDE SEQUENCE</scope>
    <source>
        <strain evidence="5">32-07</strain>
    </source>
</reference>
<keyword evidence="1" id="KW-0805">Transcription regulation</keyword>
<evidence type="ECO:0000256" key="1">
    <source>
        <dbReference type="ARBA" id="ARBA00023015"/>
    </source>
</evidence>
<dbReference type="InterPro" id="IPR009057">
    <property type="entry name" value="Homeodomain-like_sf"/>
</dbReference>
<dbReference type="SMART" id="SM00342">
    <property type="entry name" value="HTH_ARAC"/>
    <property type="match status" value="1"/>
</dbReference>
<proteinExistence type="predicted"/>
<dbReference type="InterPro" id="IPR018060">
    <property type="entry name" value="HTH_AraC"/>
</dbReference>
<dbReference type="SUPFAM" id="SSF46689">
    <property type="entry name" value="Homeodomain-like"/>
    <property type="match status" value="2"/>
</dbReference>
<accession>A0ABX8R6F5</accession>
<gene>
    <name evidence="5" type="ORF">AGRA3207_007576</name>
</gene>
<dbReference type="EMBL" id="CP059572">
    <property type="protein sequence ID" value="QXJ25999.1"/>
    <property type="molecule type" value="Genomic_DNA"/>
</dbReference>
<keyword evidence="2" id="KW-0238">DNA-binding</keyword>
<dbReference type="Proteomes" id="UP001049518">
    <property type="component" value="Chromosome"/>
</dbReference>
<dbReference type="PANTHER" id="PTHR46796">
    <property type="entry name" value="HTH-TYPE TRANSCRIPTIONAL ACTIVATOR RHAS-RELATED"/>
    <property type="match status" value="1"/>
</dbReference>
<evidence type="ECO:0000313" key="5">
    <source>
        <dbReference type="EMBL" id="QXJ25999.1"/>
    </source>
</evidence>
<dbReference type="InterPro" id="IPR032783">
    <property type="entry name" value="AraC_lig"/>
</dbReference>
<evidence type="ECO:0000313" key="6">
    <source>
        <dbReference type="Proteomes" id="UP001049518"/>
    </source>
</evidence>
<evidence type="ECO:0000256" key="2">
    <source>
        <dbReference type="ARBA" id="ARBA00023125"/>
    </source>
</evidence>
<dbReference type="RefSeq" id="WP_231332213.1">
    <property type="nucleotide sequence ID" value="NZ_CP059572.1"/>
</dbReference>